<proteinExistence type="predicted"/>
<evidence type="ECO:0000313" key="2">
    <source>
        <dbReference type="Proteomes" id="UP000287033"/>
    </source>
</evidence>
<protein>
    <submittedName>
        <fullName evidence="1">Uncharacterized protein</fullName>
    </submittedName>
</protein>
<reference evidence="1 2" key="1">
    <citation type="journal article" date="2018" name="Nat. Ecol. Evol.">
        <title>Shark genomes provide insights into elasmobranch evolution and the origin of vertebrates.</title>
        <authorList>
            <person name="Hara Y"/>
            <person name="Yamaguchi K"/>
            <person name="Onimaru K"/>
            <person name="Kadota M"/>
            <person name="Koyanagi M"/>
            <person name="Keeley SD"/>
            <person name="Tatsumi K"/>
            <person name="Tanaka K"/>
            <person name="Motone F"/>
            <person name="Kageyama Y"/>
            <person name="Nozu R"/>
            <person name="Adachi N"/>
            <person name="Nishimura O"/>
            <person name="Nakagawa R"/>
            <person name="Tanegashima C"/>
            <person name="Kiyatake I"/>
            <person name="Matsumoto R"/>
            <person name="Murakumo K"/>
            <person name="Nishida K"/>
            <person name="Terakita A"/>
            <person name="Kuratani S"/>
            <person name="Sato K"/>
            <person name="Hyodo S Kuraku.S."/>
        </authorList>
    </citation>
    <scope>NUCLEOTIDE SEQUENCE [LARGE SCALE GENOMIC DNA]</scope>
</reference>
<accession>A0A401S133</accession>
<gene>
    <name evidence="1" type="ORF">chiPu_0002488</name>
</gene>
<dbReference type="Pfam" id="PF02393">
    <property type="entry name" value="US22"/>
    <property type="match status" value="1"/>
</dbReference>
<dbReference type="InterPro" id="IPR003360">
    <property type="entry name" value="US22-like"/>
</dbReference>
<dbReference type="OMA" id="GADECHK"/>
<evidence type="ECO:0000313" key="1">
    <source>
        <dbReference type="EMBL" id="GCC24088.1"/>
    </source>
</evidence>
<organism evidence="1 2">
    <name type="scientific">Chiloscyllium punctatum</name>
    <name type="common">Brownbanded bambooshark</name>
    <name type="synonym">Hemiscyllium punctatum</name>
    <dbReference type="NCBI Taxonomy" id="137246"/>
    <lineage>
        <taxon>Eukaryota</taxon>
        <taxon>Metazoa</taxon>
        <taxon>Chordata</taxon>
        <taxon>Craniata</taxon>
        <taxon>Vertebrata</taxon>
        <taxon>Chondrichthyes</taxon>
        <taxon>Elasmobranchii</taxon>
        <taxon>Galeomorphii</taxon>
        <taxon>Galeoidea</taxon>
        <taxon>Orectolobiformes</taxon>
        <taxon>Hemiscylliidae</taxon>
        <taxon>Chiloscyllium</taxon>
    </lineage>
</organism>
<sequence length="249" mass="28319">MLSPVSGSFDAAAVHEKSPFIRWAERERLQIHLTGKMYTCVKPTPSTFNSFKKAKWVDDIEKDTELGADECHKDFCKLKPGGKYLQLVTDKVDLHRGKTVKLQTNVPLTIGGLDDTIYWGRLDLLKCWQDLYLPQRMDMVVLGVIESYPCLAPGLQLVILTGNDGSVFAYEEEMLHKIANNLEELFCQGPVFPGTNIYEYGRGFRPKNNEEYMAALKEAGLEKISQDTRNFISRNATEMKKLIDDLDFL</sequence>
<name>A0A401S133_CHIPU</name>
<keyword evidence="2" id="KW-1185">Reference proteome</keyword>
<dbReference type="AlphaFoldDB" id="A0A401S133"/>
<dbReference type="Proteomes" id="UP000287033">
    <property type="component" value="Unassembled WGS sequence"/>
</dbReference>
<dbReference type="EMBL" id="BEZZ01000047">
    <property type="protein sequence ID" value="GCC24088.1"/>
    <property type="molecule type" value="Genomic_DNA"/>
</dbReference>
<dbReference type="OrthoDB" id="9935986at2759"/>
<comment type="caution">
    <text evidence="1">The sequence shown here is derived from an EMBL/GenBank/DDBJ whole genome shotgun (WGS) entry which is preliminary data.</text>
</comment>